<dbReference type="EMBL" id="JBICCN010000254">
    <property type="protein sequence ID" value="KAL3083232.1"/>
    <property type="molecule type" value="Genomic_DNA"/>
</dbReference>
<feature type="compositionally biased region" description="Low complexity" evidence="1">
    <location>
        <begin position="352"/>
        <end position="364"/>
    </location>
</feature>
<feature type="region of interest" description="Disordered" evidence="1">
    <location>
        <begin position="225"/>
        <end position="364"/>
    </location>
</feature>
<evidence type="ECO:0000256" key="1">
    <source>
        <dbReference type="SAM" id="MobiDB-lite"/>
    </source>
</evidence>
<dbReference type="PANTHER" id="PTHR12276">
    <property type="entry name" value="EPSIN/ENT-RELATED"/>
    <property type="match status" value="1"/>
</dbReference>
<dbReference type="SUPFAM" id="SSF48464">
    <property type="entry name" value="ENTH/VHS domain"/>
    <property type="match status" value="1"/>
</dbReference>
<comment type="caution">
    <text evidence="3">The sequence shown here is derived from an EMBL/GenBank/DDBJ whole genome shotgun (WGS) entry which is preliminary data.</text>
</comment>
<dbReference type="Pfam" id="PF01417">
    <property type="entry name" value="ENTH"/>
    <property type="match status" value="1"/>
</dbReference>
<dbReference type="GO" id="GO:0012505">
    <property type="term" value="C:endomembrane system"/>
    <property type="evidence" value="ECO:0007669"/>
    <property type="project" value="UniProtKB-ARBA"/>
</dbReference>
<dbReference type="PANTHER" id="PTHR12276:SF45">
    <property type="entry name" value="CLATHRIN INTERACTOR 1"/>
    <property type="match status" value="1"/>
</dbReference>
<feature type="domain" description="ENTH" evidence="2">
    <location>
        <begin position="86"/>
        <end position="219"/>
    </location>
</feature>
<accession>A0ABD2IVS6</accession>
<gene>
    <name evidence="3" type="ORF">niasHS_011034</name>
</gene>
<keyword evidence="4" id="KW-1185">Reference proteome</keyword>
<evidence type="ECO:0000313" key="4">
    <source>
        <dbReference type="Proteomes" id="UP001620645"/>
    </source>
</evidence>
<dbReference type="AlphaFoldDB" id="A0ABD2IVS6"/>
<feature type="compositionally biased region" description="Low complexity" evidence="1">
    <location>
        <begin position="534"/>
        <end position="554"/>
    </location>
</feature>
<feature type="region of interest" description="Disordered" evidence="1">
    <location>
        <begin position="520"/>
        <end position="554"/>
    </location>
</feature>
<dbReference type="InterPro" id="IPR013809">
    <property type="entry name" value="ENTH"/>
</dbReference>
<dbReference type="InterPro" id="IPR008942">
    <property type="entry name" value="ENTH_VHS"/>
</dbReference>
<proteinExistence type="predicted"/>
<evidence type="ECO:0000259" key="2">
    <source>
        <dbReference type="PROSITE" id="PS50942"/>
    </source>
</evidence>
<evidence type="ECO:0000313" key="3">
    <source>
        <dbReference type="EMBL" id="KAL3083232.1"/>
    </source>
</evidence>
<dbReference type="Proteomes" id="UP001620645">
    <property type="component" value="Unassembled WGS sequence"/>
</dbReference>
<feature type="compositionally biased region" description="Basic and acidic residues" evidence="1">
    <location>
        <begin position="302"/>
        <end position="311"/>
    </location>
</feature>
<dbReference type="GO" id="GO:0005737">
    <property type="term" value="C:cytoplasm"/>
    <property type="evidence" value="ECO:0007669"/>
    <property type="project" value="UniProtKB-ARBA"/>
</dbReference>
<sequence length="554" mass="61734">MSLLYTQRKRQRRTNCAVVDFLHLIIELSSISFVQRQFQLQEQQEGEVRSTEAMSELLQGIASFTKSVQQTLNSYEVRKLGDKVQGYVMNFTETEQKVREATNEDPWGPTGPQMQEIASFTFQYELYTEVMGMLWKRMFQENKLAWRRVYKSLVLLNYLIKNGSERVIRTARDHVFEMRSLENYKCVDERGKDEGMNVRHRVKLILELLNDEELLRMERKKAKTEGREKYQGFSKEDMLTGRGMSSSKLDSFEKWNEKTADADKPAESGGHSRGFGTNRREVTAFDFDAENRSYANGSPELGIRERSPERVEENEEDEFGDFTSARVGTAPQLPSVGPTPKPISSPPSARTAAVSSPQQKSSVVSKSADAFDLLGLGPDFGNNTLSNFASPNPSIVSNDQITAKSVHTTSNDDALLTDIFACLPDSNQKNGSEGGTGNGLVDLFTLAPANQPSSQLVGQPFDNDSFLGLDNHEIQVEQQDSQTQNNQKSVEQPKTIAVGSTWENLKGKVNIDFDHLCLNSPSKPTPSLNELKMTSTKGSKAAASSSTSAGNLLL</sequence>
<feature type="compositionally biased region" description="Basic and acidic residues" evidence="1">
    <location>
        <begin position="250"/>
        <end position="266"/>
    </location>
</feature>
<protein>
    <recommendedName>
        <fullName evidence="2">ENTH domain-containing protein</fullName>
    </recommendedName>
</protein>
<reference evidence="3 4" key="1">
    <citation type="submission" date="2024-10" db="EMBL/GenBank/DDBJ databases">
        <authorList>
            <person name="Kim D."/>
        </authorList>
    </citation>
    <scope>NUCLEOTIDE SEQUENCE [LARGE SCALE GENOMIC DNA]</scope>
    <source>
        <strain evidence="3">Taebaek</strain>
    </source>
</reference>
<dbReference type="FunFam" id="1.25.40.90:FF:000006">
    <property type="entry name" value="Clathrin interactor 1"/>
    <property type="match status" value="1"/>
</dbReference>
<name>A0ABD2IVS6_HETSC</name>
<dbReference type="PROSITE" id="PS50942">
    <property type="entry name" value="ENTH"/>
    <property type="match status" value="1"/>
</dbReference>
<dbReference type="SMART" id="SM00273">
    <property type="entry name" value="ENTH"/>
    <property type="match status" value="1"/>
</dbReference>
<organism evidence="3 4">
    <name type="scientific">Heterodera schachtii</name>
    <name type="common">Sugarbeet cyst nematode worm</name>
    <name type="synonym">Tylenchus schachtii</name>
    <dbReference type="NCBI Taxonomy" id="97005"/>
    <lineage>
        <taxon>Eukaryota</taxon>
        <taxon>Metazoa</taxon>
        <taxon>Ecdysozoa</taxon>
        <taxon>Nematoda</taxon>
        <taxon>Chromadorea</taxon>
        <taxon>Rhabditida</taxon>
        <taxon>Tylenchina</taxon>
        <taxon>Tylenchomorpha</taxon>
        <taxon>Tylenchoidea</taxon>
        <taxon>Heteroderidae</taxon>
        <taxon>Heteroderinae</taxon>
        <taxon>Heterodera</taxon>
    </lineage>
</organism>
<dbReference type="CDD" id="cd16989">
    <property type="entry name" value="ENTH_EpsinR"/>
    <property type="match status" value="1"/>
</dbReference>
<feature type="compositionally biased region" description="Basic and acidic residues" evidence="1">
    <location>
        <begin position="225"/>
        <end position="239"/>
    </location>
</feature>
<dbReference type="Gene3D" id="1.25.40.90">
    <property type="match status" value="1"/>
</dbReference>